<feature type="domain" description="DUF4097" evidence="2">
    <location>
        <begin position="118"/>
        <end position="248"/>
    </location>
</feature>
<dbReference type="Pfam" id="PF13349">
    <property type="entry name" value="DUF4097"/>
    <property type="match status" value="1"/>
</dbReference>
<comment type="caution">
    <text evidence="3">The sequence shown here is derived from an EMBL/GenBank/DDBJ whole genome shotgun (WGS) entry which is preliminary data.</text>
</comment>
<dbReference type="RefSeq" id="WP_179844434.1">
    <property type="nucleotide sequence ID" value="NZ_JACCBA010000001.1"/>
</dbReference>
<organism evidence="3 4">
    <name type="scientific">Actinomadura luteofluorescens</name>
    <dbReference type="NCBI Taxonomy" id="46163"/>
    <lineage>
        <taxon>Bacteria</taxon>
        <taxon>Bacillati</taxon>
        <taxon>Actinomycetota</taxon>
        <taxon>Actinomycetes</taxon>
        <taxon>Streptosporangiales</taxon>
        <taxon>Thermomonosporaceae</taxon>
        <taxon>Actinomadura</taxon>
    </lineage>
</organism>
<proteinExistence type="predicted"/>
<keyword evidence="1" id="KW-0732">Signal</keyword>
<sequence length="254" mass="26239">MTTSFRRVLPPAAGALLLLAALTGCGASADGARPERRSFGPVGDRLTIVKDSGDLDIRPADVDKVQITRRFDRWALIGGDPSATWKLTGDRLTLATDCGALIGGCAVRYQVLVPRSLALNIEGDNGTISATGLSTALGIRTTNGAIAVTAATGPLVLRTESGELRSSATRSEHVSASSQNGNVALSFAAAPRQVAVKTENGEVDITVPRTSYKVTTSTDGGDVHTDLPNDAVAPRSITARTDSGAITLKTAASR</sequence>
<accession>A0A7Y9EGK1</accession>
<gene>
    <name evidence="3" type="ORF">BJY14_003326</name>
</gene>
<evidence type="ECO:0000313" key="3">
    <source>
        <dbReference type="EMBL" id="NYD47343.1"/>
    </source>
</evidence>
<name>A0A7Y9EGK1_9ACTN</name>
<dbReference type="AlphaFoldDB" id="A0A7Y9EGK1"/>
<dbReference type="EMBL" id="JACCBA010000001">
    <property type="protein sequence ID" value="NYD47343.1"/>
    <property type="molecule type" value="Genomic_DNA"/>
</dbReference>
<evidence type="ECO:0000259" key="2">
    <source>
        <dbReference type="Pfam" id="PF13349"/>
    </source>
</evidence>
<feature type="chain" id="PRO_5030879305" description="DUF4097 domain-containing protein" evidence="1">
    <location>
        <begin position="30"/>
        <end position="254"/>
    </location>
</feature>
<protein>
    <recommendedName>
        <fullName evidence="2">DUF4097 domain-containing protein</fullName>
    </recommendedName>
</protein>
<dbReference type="Proteomes" id="UP000529783">
    <property type="component" value="Unassembled WGS sequence"/>
</dbReference>
<reference evidence="3 4" key="1">
    <citation type="submission" date="2020-07" db="EMBL/GenBank/DDBJ databases">
        <title>Sequencing the genomes of 1000 actinobacteria strains.</title>
        <authorList>
            <person name="Klenk H.-P."/>
        </authorList>
    </citation>
    <scope>NUCLEOTIDE SEQUENCE [LARGE SCALE GENOMIC DNA]</scope>
    <source>
        <strain evidence="3 4">DSM 40398</strain>
    </source>
</reference>
<feature type="signal peptide" evidence="1">
    <location>
        <begin position="1"/>
        <end position="29"/>
    </location>
</feature>
<evidence type="ECO:0000313" key="4">
    <source>
        <dbReference type="Proteomes" id="UP000529783"/>
    </source>
</evidence>
<dbReference type="PROSITE" id="PS51257">
    <property type="entry name" value="PROKAR_LIPOPROTEIN"/>
    <property type="match status" value="1"/>
</dbReference>
<keyword evidence="4" id="KW-1185">Reference proteome</keyword>
<dbReference type="InterPro" id="IPR025164">
    <property type="entry name" value="Toastrack_DUF4097"/>
</dbReference>
<evidence type="ECO:0000256" key="1">
    <source>
        <dbReference type="SAM" id="SignalP"/>
    </source>
</evidence>